<dbReference type="InterPro" id="IPR000415">
    <property type="entry name" value="Nitroreductase-like"/>
</dbReference>
<accession>A0A9D9INR3</accession>
<comment type="similarity">
    <text evidence="1">Belongs to the nitroreductase family.</text>
</comment>
<dbReference type="PANTHER" id="PTHR43673">
    <property type="entry name" value="NAD(P)H NITROREDUCTASE YDGI-RELATED"/>
    <property type="match status" value="1"/>
</dbReference>
<evidence type="ECO:0000313" key="5">
    <source>
        <dbReference type="EMBL" id="MBO8475371.1"/>
    </source>
</evidence>
<name>A0A9D9INR3_9BACT</name>
<dbReference type="Pfam" id="PF00881">
    <property type="entry name" value="Nitroreductase"/>
    <property type="match status" value="2"/>
</dbReference>
<reference evidence="5" key="2">
    <citation type="journal article" date="2021" name="PeerJ">
        <title>Extensive microbial diversity within the chicken gut microbiome revealed by metagenomics and culture.</title>
        <authorList>
            <person name="Gilroy R."/>
            <person name="Ravi A."/>
            <person name="Getino M."/>
            <person name="Pursley I."/>
            <person name="Horton D.L."/>
            <person name="Alikhan N.F."/>
            <person name="Baker D."/>
            <person name="Gharbi K."/>
            <person name="Hall N."/>
            <person name="Watson M."/>
            <person name="Adriaenssens E.M."/>
            <person name="Foster-Nyarko E."/>
            <person name="Jarju S."/>
            <person name="Secka A."/>
            <person name="Antonio M."/>
            <person name="Oren A."/>
            <person name="Chaudhuri R.R."/>
            <person name="La Ragione R."/>
            <person name="Hildebrand F."/>
            <person name="Pallen M.J."/>
        </authorList>
    </citation>
    <scope>NUCLEOTIDE SEQUENCE</scope>
    <source>
        <strain evidence="5">6919</strain>
    </source>
</reference>
<dbReference type="SUPFAM" id="SSF55469">
    <property type="entry name" value="FMN-dependent nitroreductase-like"/>
    <property type="match status" value="1"/>
</dbReference>
<comment type="caution">
    <text evidence="5">The sequence shown here is derived from an EMBL/GenBank/DDBJ whole genome shotgun (WGS) entry which is preliminary data.</text>
</comment>
<dbReference type="EMBL" id="JADIMC010000001">
    <property type="protein sequence ID" value="MBO8475371.1"/>
    <property type="molecule type" value="Genomic_DNA"/>
</dbReference>
<dbReference type="GO" id="GO:0016491">
    <property type="term" value="F:oxidoreductase activity"/>
    <property type="evidence" value="ECO:0007669"/>
    <property type="project" value="UniProtKB-KW"/>
</dbReference>
<dbReference type="PANTHER" id="PTHR43673:SF10">
    <property type="entry name" value="NADH DEHYDROGENASE_NAD(P)H NITROREDUCTASE XCC3605-RELATED"/>
    <property type="match status" value="1"/>
</dbReference>
<organism evidence="5 6">
    <name type="scientific">Candidatus Limisoma faecipullorum</name>
    <dbReference type="NCBI Taxonomy" id="2840854"/>
    <lineage>
        <taxon>Bacteria</taxon>
        <taxon>Pseudomonadati</taxon>
        <taxon>Bacteroidota</taxon>
        <taxon>Bacteroidia</taxon>
        <taxon>Bacteroidales</taxon>
        <taxon>Candidatus Limisoma</taxon>
    </lineage>
</organism>
<dbReference type="Gene3D" id="3.40.109.10">
    <property type="entry name" value="NADH Oxidase"/>
    <property type="match status" value="1"/>
</dbReference>
<protein>
    <submittedName>
        <fullName evidence="5">Nitroreductase family protein</fullName>
    </submittedName>
</protein>
<sequence length="209" mass="22713">MKMSVLLNVFLAVAVGVLAVKVFMPGGSENSASNQVLDNIMTRTSVRAYEDKPVEEAKVEQMLRAAMAAPTAINKQPWDFVIVDDPVKLKELADSLPNARMVAKAPLAIVVCGNFRKTIEGDGHDNWIADASAATENLLLAAHSLGLGAVWTGVYPSFHRVGIIQEVLNLPDHIVPLSLVPIGYPAETPQPKDKWNPDNVHRNGWNPAY</sequence>
<dbReference type="CDD" id="cd02150">
    <property type="entry name" value="nitroreductase"/>
    <property type="match status" value="1"/>
</dbReference>
<proteinExistence type="inferred from homology"/>
<feature type="region of interest" description="Disordered" evidence="3">
    <location>
        <begin position="188"/>
        <end position="209"/>
    </location>
</feature>
<evidence type="ECO:0000256" key="3">
    <source>
        <dbReference type="SAM" id="MobiDB-lite"/>
    </source>
</evidence>
<evidence type="ECO:0000313" key="6">
    <source>
        <dbReference type="Proteomes" id="UP000823598"/>
    </source>
</evidence>
<keyword evidence="2" id="KW-0560">Oxidoreductase</keyword>
<feature type="domain" description="Nitroreductase" evidence="4">
    <location>
        <begin position="40"/>
        <end position="95"/>
    </location>
</feature>
<gene>
    <name evidence="5" type="ORF">IAB88_00065</name>
</gene>
<evidence type="ECO:0000256" key="1">
    <source>
        <dbReference type="ARBA" id="ARBA00007118"/>
    </source>
</evidence>
<feature type="domain" description="Nitroreductase" evidence="4">
    <location>
        <begin position="97"/>
        <end position="184"/>
    </location>
</feature>
<dbReference type="AlphaFoldDB" id="A0A9D9INR3"/>
<dbReference type="Proteomes" id="UP000823598">
    <property type="component" value="Unassembled WGS sequence"/>
</dbReference>
<reference evidence="5" key="1">
    <citation type="submission" date="2020-10" db="EMBL/GenBank/DDBJ databases">
        <authorList>
            <person name="Gilroy R."/>
        </authorList>
    </citation>
    <scope>NUCLEOTIDE SEQUENCE</scope>
    <source>
        <strain evidence="5">6919</strain>
    </source>
</reference>
<evidence type="ECO:0000256" key="2">
    <source>
        <dbReference type="ARBA" id="ARBA00023002"/>
    </source>
</evidence>
<evidence type="ECO:0000259" key="4">
    <source>
        <dbReference type="Pfam" id="PF00881"/>
    </source>
</evidence>
<dbReference type="InterPro" id="IPR029479">
    <property type="entry name" value="Nitroreductase"/>
</dbReference>
<feature type="compositionally biased region" description="Basic and acidic residues" evidence="3">
    <location>
        <begin position="190"/>
        <end position="201"/>
    </location>
</feature>